<reference evidence="1" key="1">
    <citation type="journal article" date="2020" name="Nature">
        <title>Giant virus diversity and host interactions through global metagenomics.</title>
        <authorList>
            <person name="Schulz F."/>
            <person name="Roux S."/>
            <person name="Paez-Espino D."/>
            <person name="Jungbluth S."/>
            <person name="Walsh D.A."/>
            <person name="Denef V.J."/>
            <person name="McMahon K.D."/>
            <person name="Konstantinidis K.T."/>
            <person name="Eloe-Fadrosh E.A."/>
            <person name="Kyrpides N.C."/>
            <person name="Woyke T."/>
        </authorList>
    </citation>
    <scope>NUCLEOTIDE SEQUENCE</scope>
    <source>
        <strain evidence="1">GVMAG-M-3300023179-114</strain>
    </source>
</reference>
<dbReference type="AlphaFoldDB" id="A0A6C0E1B3"/>
<proteinExistence type="predicted"/>
<dbReference type="EMBL" id="MN739720">
    <property type="protein sequence ID" value="QHT22804.1"/>
    <property type="molecule type" value="Genomic_DNA"/>
</dbReference>
<name>A0A6C0E1B3_9ZZZZ</name>
<accession>A0A6C0E1B3</accession>
<sequence>MSKIENLKKVLKENIKNTLLEHNGVKCEICIYILLW</sequence>
<evidence type="ECO:0000313" key="1">
    <source>
        <dbReference type="EMBL" id="QHT22804.1"/>
    </source>
</evidence>
<organism evidence="1">
    <name type="scientific">viral metagenome</name>
    <dbReference type="NCBI Taxonomy" id="1070528"/>
    <lineage>
        <taxon>unclassified sequences</taxon>
        <taxon>metagenomes</taxon>
        <taxon>organismal metagenomes</taxon>
    </lineage>
</organism>
<protein>
    <submittedName>
        <fullName evidence="1">Uncharacterized protein</fullName>
    </submittedName>
</protein>